<name>A0A8J6B6Z8_9EUKA</name>
<keyword evidence="3 11" id="KW-0645">Protease</keyword>
<dbReference type="Proteomes" id="UP000717585">
    <property type="component" value="Unassembled WGS sequence"/>
</dbReference>
<organism evidence="15 16">
    <name type="scientific">Carpediemonas membranifera</name>
    <dbReference type="NCBI Taxonomy" id="201153"/>
    <lineage>
        <taxon>Eukaryota</taxon>
        <taxon>Metamonada</taxon>
        <taxon>Carpediemonas-like organisms</taxon>
        <taxon>Carpediemonas</taxon>
    </lineage>
</organism>
<feature type="domain" description="Peptidase M1 membrane alanine aminopeptidase" evidence="12">
    <location>
        <begin position="240"/>
        <end position="456"/>
    </location>
</feature>
<dbReference type="GO" id="GO:0005615">
    <property type="term" value="C:extracellular space"/>
    <property type="evidence" value="ECO:0007669"/>
    <property type="project" value="TreeGrafter"/>
</dbReference>
<evidence type="ECO:0000256" key="4">
    <source>
        <dbReference type="ARBA" id="ARBA00022723"/>
    </source>
</evidence>
<dbReference type="Gene3D" id="2.60.40.1910">
    <property type="match status" value="1"/>
</dbReference>
<dbReference type="GO" id="GO:0043171">
    <property type="term" value="P:peptide catabolic process"/>
    <property type="evidence" value="ECO:0007669"/>
    <property type="project" value="TreeGrafter"/>
</dbReference>
<feature type="domain" description="ERAP1-like C-terminal" evidence="13">
    <location>
        <begin position="525"/>
        <end position="845"/>
    </location>
</feature>
<evidence type="ECO:0000259" key="12">
    <source>
        <dbReference type="Pfam" id="PF01433"/>
    </source>
</evidence>
<dbReference type="InterPro" id="IPR001930">
    <property type="entry name" value="Peptidase_M1"/>
</dbReference>
<evidence type="ECO:0000256" key="7">
    <source>
        <dbReference type="ARBA" id="ARBA00023049"/>
    </source>
</evidence>
<sequence length="886" mass="98151">MATTENAQMNYRLDENVVPTKYKVFFDPNFETFDIPGTVEIEIDVKEQATDLLRLHAQEITINEVKIDNQSVDNYHLDAAVQMLLIPVKLSEGQHTVSIRFTTRMLTELAGLYRTKVDTPDGRKMMMGSQMESTDARRAFPCFDEPALKARFDIQTTRPSDYVAIGNMPIETEEENDGKVLVTFQQSPPMSTYLVALVVGPLEYVEGTISKKYAEESSSGGDLVTVRVYCPIGQKHKAEFALEESKACLAALQEALKFAYPLPKVDMVPLDSFAAGAMENYGLITYRTSLLMTDASTPSAVKERVSVVIAHELAHQWFGNSTTMVWWNDLFLNEGFATLMEYYVVDVVHPEWDVWAHFDPSCMQGALELDALKSTHSIRVEVNTADDIEQIFDFISYNKGGSVLRMLATHLGWPKFLDVLHEYVKRYEYQAVPVEGLLGVLEEVAGKPARDIFVPWLEKEGYPVISVEHVGATLKLRQSRFMANGDTASCTWPVPLTIRTGETGMKIVLGTAEQTVDVPEDAVCLVNAGHTTMCRVLYTQGASKYLAPIIKDLSVGEKCGLLNDTQALCQAGAASITDLLDLIRLLSAGVEDYALLISLNGAVSVIGKLLLFDRQEEADVRAAFDQLQTMVARDTFENLSQSPVAPERHTDCQRLALAATTYLKVTKDAELIEDVHKAFKNIVECIGTDKTPSMDGLKRLPNDVANLKVPVLYAAAAQANAPGQNAEEIFNKLLDAAEKDPGADGTACLRAAAIIQDPAVLRSICGTVFGEGSRFPVSNWLYVSRTLPYTVGGRHLFLEYVLDNWARLTELMGVGLNMFGDFLDDAMSAFSAAPELDSVLERLGKMTIPTNCTRPYEQAKEAAGIRRAWWERDHTAASEWLKQNTM</sequence>
<dbReference type="CDD" id="cd09601">
    <property type="entry name" value="M1_APN-Q_like"/>
    <property type="match status" value="1"/>
</dbReference>
<keyword evidence="16" id="KW-1185">Reference proteome</keyword>
<dbReference type="EMBL" id="JAHDYR010000015">
    <property type="protein sequence ID" value="KAG9394379.1"/>
    <property type="molecule type" value="Genomic_DNA"/>
</dbReference>
<evidence type="ECO:0000256" key="11">
    <source>
        <dbReference type="RuleBase" id="RU364040"/>
    </source>
</evidence>
<dbReference type="PANTHER" id="PTHR11533:SF174">
    <property type="entry name" value="PUROMYCIN-SENSITIVE AMINOPEPTIDASE-RELATED"/>
    <property type="match status" value="1"/>
</dbReference>
<dbReference type="Gene3D" id="2.60.40.1730">
    <property type="entry name" value="tricorn interacting facor f3 domain"/>
    <property type="match status" value="1"/>
</dbReference>
<keyword evidence="2 11" id="KW-0031">Aminopeptidase</keyword>
<dbReference type="GO" id="GO:0006508">
    <property type="term" value="P:proteolysis"/>
    <property type="evidence" value="ECO:0007669"/>
    <property type="project" value="UniProtKB-KW"/>
</dbReference>
<evidence type="ECO:0000313" key="15">
    <source>
        <dbReference type="EMBL" id="KAG9394379.1"/>
    </source>
</evidence>
<dbReference type="Gene3D" id="1.10.390.10">
    <property type="entry name" value="Neutral Protease Domain 2"/>
    <property type="match status" value="1"/>
</dbReference>
<feature type="binding site" evidence="9">
    <location>
        <position position="334"/>
    </location>
    <ligand>
        <name>Zn(2+)</name>
        <dbReference type="ChEBI" id="CHEBI:29105"/>
        <note>catalytic</note>
    </ligand>
</feature>
<evidence type="ECO:0000256" key="3">
    <source>
        <dbReference type="ARBA" id="ARBA00022670"/>
    </source>
</evidence>
<feature type="binding site" evidence="9">
    <location>
        <position position="311"/>
    </location>
    <ligand>
        <name>Zn(2+)</name>
        <dbReference type="ChEBI" id="CHEBI:29105"/>
        <note>catalytic</note>
    </ligand>
</feature>
<dbReference type="OrthoDB" id="10031169at2759"/>
<evidence type="ECO:0000256" key="8">
    <source>
        <dbReference type="PIRSR" id="PIRSR634016-1"/>
    </source>
</evidence>
<dbReference type="PANTHER" id="PTHR11533">
    <property type="entry name" value="PROTEASE M1 ZINC METALLOPROTEASE"/>
    <property type="match status" value="1"/>
</dbReference>
<accession>A0A8J6B6Z8</accession>
<dbReference type="GO" id="GO:0008270">
    <property type="term" value="F:zinc ion binding"/>
    <property type="evidence" value="ECO:0007669"/>
    <property type="project" value="UniProtKB-UniRule"/>
</dbReference>
<reference evidence="15" key="1">
    <citation type="submission" date="2021-05" db="EMBL/GenBank/DDBJ databases">
        <title>A free-living protist that lacks canonical eukaryotic 1 DNA replication and segregation systems.</title>
        <authorList>
            <person name="Salas-Leiva D.E."/>
            <person name="Tromer E.C."/>
            <person name="Curtis B.A."/>
            <person name="Jerlstrom-Hultqvist J."/>
            <person name="Kolisko M."/>
            <person name="Yi Z."/>
            <person name="Salas-Leiva J.S."/>
            <person name="Gallot-Lavallee L."/>
            <person name="Kops G.J.P.L."/>
            <person name="Archibald J.M."/>
            <person name="Simpson A.G.B."/>
            <person name="Roger A.J."/>
        </authorList>
    </citation>
    <scope>NUCLEOTIDE SEQUENCE</scope>
    <source>
        <strain evidence="15">BICM</strain>
    </source>
</reference>
<feature type="site" description="Transition state stabilizer" evidence="10">
    <location>
        <position position="397"/>
    </location>
</feature>
<keyword evidence="5 11" id="KW-0378">Hydrolase</keyword>
<comment type="caution">
    <text evidence="15">The sequence shown here is derived from an EMBL/GenBank/DDBJ whole genome shotgun (WGS) entry which is preliminary data.</text>
</comment>
<feature type="domain" description="Aminopeptidase N-like N-terminal" evidence="14">
    <location>
        <begin position="18"/>
        <end position="194"/>
    </location>
</feature>
<evidence type="ECO:0000256" key="2">
    <source>
        <dbReference type="ARBA" id="ARBA00022438"/>
    </source>
</evidence>
<keyword evidence="4 9" id="KW-0479">Metal-binding</keyword>
<evidence type="ECO:0000313" key="16">
    <source>
        <dbReference type="Proteomes" id="UP000717585"/>
    </source>
</evidence>
<feature type="binding site" evidence="9">
    <location>
        <position position="315"/>
    </location>
    <ligand>
        <name>Zn(2+)</name>
        <dbReference type="ChEBI" id="CHEBI:29105"/>
        <note>catalytic</note>
    </ligand>
</feature>
<proteinExistence type="inferred from homology"/>
<keyword evidence="7 11" id="KW-0482">Metalloprotease</keyword>
<dbReference type="Pfam" id="PF17900">
    <property type="entry name" value="Peptidase_M1_N"/>
    <property type="match status" value="1"/>
</dbReference>
<evidence type="ECO:0000259" key="14">
    <source>
        <dbReference type="Pfam" id="PF17900"/>
    </source>
</evidence>
<dbReference type="InterPro" id="IPR034016">
    <property type="entry name" value="M1_APN-typ"/>
</dbReference>
<feature type="active site" description="Proton acceptor" evidence="8">
    <location>
        <position position="312"/>
    </location>
</feature>
<protein>
    <recommendedName>
        <fullName evidence="11">Aminopeptidase</fullName>
        <ecNumber evidence="11">3.4.11.-</ecNumber>
    </recommendedName>
</protein>
<dbReference type="PRINTS" id="PR00756">
    <property type="entry name" value="ALADIPTASE"/>
</dbReference>
<keyword evidence="6 9" id="KW-0862">Zinc</keyword>
<dbReference type="Gene3D" id="1.25.50.20">
    <property type="match status" value="1"/>
</dbReference>
<dbReference type="InterPro" id="IPR050344">
    <property type="entry name" value="Peptidase_M1_aminopeptidases"/>
</dbReference>
<evidence type="ECO:0000256" key="1">
    <source>
        <dbReference type="ARBA" id="ARBA00010136"/>
    </source>
</evidence>
<comment type="cofactor">
    <cofactor evidence="9 11">
        <name>Zn(2+)</name>
        <dbReference type="ChEBI" id="CHEBI:29105"/>
    </cofactor>
    <text evidence="9 11">Binds 1 zinc ion per subunit.</text>
</comment>
<dbReference type="InterPro" id="IPR027268">
    <property type="entry name" value="Peptidase_M4/M1_CTD_sf"/>
</dbReference>
<dbReference type="EC" id="3.4.11.-" evidence="11"/>
<dbReference type="GO" id="GO:0005737">
    <property type="term" value="C:cytoplasm"/>
    <property type="evidence" value="ECO:0007669"/>
    <property type="project" value="TreeGrafter"/>
</dbReference>
<dbReference type="InterPro" id="IPR014782">
    <property type="entry name" value="Peptidase_M1_dom"/>
</dbReference>
<dbReference type="GO" id="GO:0070006">
    <property type="term" value="F:metalloaminopeptidase activity"/>
    <property type="evidence" value="ECO:0007669"/>
    <property type="project" value="TreeGrafter"/>
</dbReference>
<comment type="similarity">
    <text evidence="1 11">Belongs to the peptidase M1 family.</text>
</comment>
<gene>
    <name evidence="15" type="ORF">J8273_4023</name>
</gene>
<dbReference type="Pfam" id="PF01433">
    <property type="entry name" value="Peptidase_M1"/>
    <property type="match status" value="1"/>
</dbReference>
<dbReference type="AlphaFoldDB" id="A0A8J6B6Z8"/>
<evidence type="ECO:0000259" key="13">
    <source>
        <dbReference type="Pfam" id="PF11838"/>
    </source>
</evidence>
<dbReference type="SUPFAM" id="SSF55486">
    <property type="entry name" value="Metalloproteases ('zincins'), catalytic domain"/>
    <property type="match status" value="1"/>
</dbReference>
<dbReference type="InterPro" id="IPR024571">
    <property type="entry name" value="ERAP1-like_C_dom"/>
</dbReference>
<evidence type="ECO:0000256" key="10">
    <source>
        <dbReference type="PIRSR" id="PIRSR634016-4"/>
    </source>
</evidence>
<evidence type="ECO:0000256" key="6">
    <source>
        <dbReference type="ARBA" id="ARBA00022833"/>
    </source>
</evidence>
<evidence type="ECO:0000256" key="5">
    <source>
        <dbReference type="ARBA" id="ARBA00022801"/>
    </source>
</evidence>
<dbReference type="FunFam" id="1.10.390.10:FF:000006">
    <property type="entry name" value="Puromycin-sensitive aminopeptidase"/>
    <property type="match status" value="1"/>
</dbReference>
<dbReference type="InterPro" id="IPR042097">
    <property type="entry name" value="Aminopeptidase_N-like_N_sf"/>
</dbReference>
<dbReference type="Pfam" id="PF11838">
    <property type="entry name" value="ERAP1_C"/>
    <property type="match status" value="1"/>
</dbReference>
<dbReference type="GO" id="GO:0016020">
    <property type="term" value="C:membrane"/>
    <property type="evidence" value="ECO:0007669"/>
    <property type="project" value="TreeGrafter"/>
</dbReference>
<dbReference type="InterPro" id="IPR045357">
    <property type="entry name" value="Aminopeptidase_N-like_N"/>
</dbReference>
<dbReference type="SUPFAM" id="SSF63737">
    <property type="entry name" value="Leukotriene A4 hydrolase N-terminal domain"/>
    <property type="match status" value="1"/>
</dbReference>
<evidence type="ECO:0000256" key="9">
    <source>
        <dbReference type="PIRSR" id="PIRSR634016-3"/>
    </source>
</evidence>
<dbReference type="GO" id="GO:0042277">
    <property type="term" value="F:peptide binding"/>
    <property type="evidence" value="ECO:0007669"/>
    <property type="project" value="TreeGrafter"/>
</dbReference>